<evidence type="ECO:0000313" key="2">
    <source>
        <dbReference type="EMBL" id="CAA6800575.1"/>
    </source>
</evidence>
<feature type="non-terminal residue" evidence="2">
    <location>
        <position position="1"/>
    </location>
</feature>
<dbReference type="Pfam" id="PF13406">
    <property type="entry name" value="SLT_2"/>
    <property type="match status" value="1"/>
</dbReference>
<dbReference type="EMBL" id="CACVAR010000072">
    <property type="protein sequence ID" value="CAA6800575.1"/>
    <property type="molecule type" value="Genomic_DNA"/>
</dbReference>
<sequence>YAHKYNRRDLKNIKPKNYFPYKNKVRLIKLEKEKYDELWYGAHNFYVITRYNHSDYYAMAVHLLAKRIKKSYLAKYNSKQEKRLYLAQN</sequence>
<accession>A0A6S6S2W0</accession>
<dbReference type="InterPro" id="IPR031304">
    <property type="entry name" value="SLT_2"/>
</dbReference>
<feature type="domain" description="Transglycosylase SLT" evidence="1">
    <location>
        <begin position="7"/>
        <end position="66"/>
    </location>
</feature>
<protein>
    <submittedName>
        <fullName evidence="2">Membrane-bound lytic murein transglycosylase B (EC)</fullName>
        <ecNumber evidence="2">3.2.1.-</ecNumber>
    </submittedName>
</protein>
<keyword evidence="2" id="KW-0326">Glycosidase</keyword>
<name>A0A6S6S2W0_9BACT</name>
<proteinExistence type="predicted"/>
<dbReference type="InterPro" id="IPR023346">
    <property type="entry name" value="Lysozyme-like_dom_sf"/>
</dbReference>
<evidence type="ECO:0000259" key="1">
    <source>
        <dbReference type="Pfam" id="PF13406"/>
    </source>
</evidence>
<gene>
    <name evidence="2" type="ORF">HELGO_WM79912</name>
</gene>
<organism evidence="2">
    <name type="scientific">uncultured Sulfurovum sp</name>
    <dbReference type="NCBI Taxonomy" id="269237"/>
    <lineage>
        <taxon>Bacteria</taxon>
        <taxon>Pseudomonadati</taxon>
        <taxon>Campylobacterota</taxon>
        <taxon>Epsilonproteobacteria</taxon>
        <taxon>Campylobacterales</taxon>
        <taxon>Sulfurovaceae</taxon>
        <taxon>Sulfurovum</taxon>
        <taxon>environmental samples</taxon>
    </lineage>
</organism>
<dbReference type="EC" id="3.2.1.-" evidence="2"/>
<dbReference type="SUPFAM" id="SSF53955">
    <property type="entry name" value="Lysozyme-like"/>
    <property type="match status" value="1"/>
</dbReference>
<dbReference type="AlphaFoldDB" id="A0A6S6S2W0"/>
<dbReference type="Gene3D" id="1.10.530.10">
    <property type="match status" value="1"/>
</dbReference>
<dbReference type="GO" id="GO:0016798">
    <property type="term" value="F:hydrolase activity, acting on glycosyl bonds"/>
    <property type="evidence" value="ECO:0007669"/>
    <property type="project" value="UniProtKB-KW"/>
</dbReference>
<keyword evidence="2" id="KW-0378">Hydrolase</keyword>
<reference evidence="2" key="1">
    <citation type="submission" date="2020-01" db="EMBL/GenBank/DDBJ databases">
        <authorList>
            <person name="Meier V. D."/>
            <person name="Meier V D."/>
        </authorList>
    </citation>
    <scope>NUCLEOTIDE SEQUENCE</scope>
    <source>
        <strain evidence="2">HLG_WM_MAG_03</strain>
    </source>
</reference>